<dbReference type="AlphaFoldDB" id="A0A1I5AIW7"/>
<dbReference type="PANTHER" id="PTHR33712:SF7">
    <property type="entry name" value="LIGHT-INDEPENDENT PROTOCHLOROPHYLLIDE REDUCTASE SUBUNIT B"/>
    <property type="match status" value="1"/>
</dbReference>
<evidence type="ECO:0000256" key="3">
    <source>
        <dbReference type="ARBA" id="ARBA00011002"/>
    </source>
</evidence>
<dbReference type="UniPathway" id="UPA00782"/>
<accession>A0A1I5AIW7</accession>
<dbReference type="Proteomes" id="UP000199236">
    <property type="component" value="Unassembled WGS sequence"/>
</dbReference>
<evidence type="ECO:0000256" key="7">
    <source>
        <dbReference type="SAM" id="MobiDB-lite"/>
    </source>
</evidence>
<evidence type="ECO:0000256" key="6">
    <source>
        <dbReference type="RuleBase" id="RU004021"/>
    </source>
</evidence>
<reference evidence="9 10" key="1">
    <citation type="submission" date="2016-10" db="EMBL/GenBank/DDBJ databases">
        <authorList>
            <person name="de Groot N.N."/>
        </authorList>
    </citation>
    <scope>NUCLEOTIDE SEQUENCE [LARGE SCALE GENOMIC DNA]</scope>
    <source>
        <strain evidence="9 10">CGMCC 1.9157</strain>
    </source>
</reference>
<dbReference type="CDD" id="cd01966">
    <property type="entry name" value="Nitrogenase_NifN_1"/>
    <property type="match status" value="1"/>
</dbReference>
<feature type="region of interest" description="Disordered" evidence="7">
    <location>
        <begin position="452"/>
        <end position="472"/>
    </location>
</feature>
<evidence type="ECO:0000256" key="5">
    <source>
        <dbReference type="ARBA" id="ARBA00023231"/>
    </source>
</evidence>
<gene>
    <name evidence="9" type="ORF">SAMN04488056_101510</name>
</gene>
<dbReference type="OrthoDB" id="9800746at2"/>
<evidence type="ECO:0000256" key="1">
    <source>
        <dbReference type="ARBA" id="ARBA00003171"/>
    </source>
</evidence>
<dbReference type="PANTHER" id="PTHR33712">
    <property type="entry name" value="LIGHT-INDEPENDENT PROTOCHLOROPHYLLIDE REDUCTASE SUBUNIT B"/>
    <property type="match status" value="1"/>
</dbReference>
<dbReference type="EMBL" id="FOVR01000001">
    <property type="protein sequence ID" value="SFN62456.1"/>
    <property type="molecule type" value="Genomic_DNA"/>
</dbReference>
<name>A0A1I5AIW7_9HYPH</name>
<dbReference type="GO" id="GO:0016163">
    <property type="term" value="F:nitrogenase activity"/>
    <property type="evidence" value="ECO:0007669"/>
    <property type="project" value="InterPro"/>
</dbReference>
<evidence type="ECO:0000256" key="2">
    <source>
        <dbReference type="ARBA" id="ARBA00005155"/>
    </source>
</evidence>
<comment type="similarity">
    <text evidence="3 6">Belongs to the NifD/NifK/NifE/NifN family.</text>
</comment>
<dbReference type="STRING" id="655353.SAMN04488056_101510"/>
<keyword evidence="5 6" id="KW-0535">Nitrogen fixation</keyword>
<protein>
    <recommendedName>
        <fullName evidence="4">Nitrogenase iron-molybdenum cofactor biosynthesis protein NifN</fullName>
    </recommendedName>
</protein>
<dbReference type="PROSITE" id="PS00699">
    <property type="entry name" value="NITROGENASE_1_1"/>
    <property type="match status" value="1"/>
</dbReference>
<sequence>MADIIKRNKALSVSPLKASSSLGAALAFLGIRDSIAMLHGAQGCTAYGKIYLIGHFREPVALQTTAMDQVSTIMGSDENVVEGLKTLYDKFQPALVGIPTTGLSETQGADVNGAVATFRKAHPECFKTAVVPVETPDYVGSLEAGFAKAVYEMINRLVPEAKKKGGVATNRQVNILVNASLTPADIDEIKDMVEAFGLLPIVLPDLSTSLDGHLDEKDFNPLTTGGTCVGDFEILHKASATIVIGASMAPAADLLLERTGVPDHRFDHLMGLEAMDRFILTLHDLTGRPVPKRIERHRQQLQDAMLDTHFNLGMGRAAVAADPDLLKAFSDLLAGMGCELVAAVAPSNSALLKQVFAKEVKIGDLQELEKFAEAGGADLLIGNAHCAASAERLGLPLLRAGFPQYDRMGASSRCWVGYKGSKQTLFDLANLLIETEQGAVEPYRSIYAQVQDREGESHGPDQPHAHFGGWHH</sequence>
<comment type="pathway">
    <text evidence="2">Cofactor biosynthesis; Fe-Mo cofactor biosynthesis.</text>
</comment>
<feature type="compositionally biased region" description="Basic and acidic residues" evidence="7">
    <location>
        <begin position="452"/>
        <end position="464"/>
    </location>
</feature>
<dbReference type="GO" id="GO:0065003">
    <property type="term" value="P:protein-containing complex assembly"/>
    <property type="evidence" value="ECO:0007669"/>
    <property type="project" value="InterPro"/>
</dbReference>
<proteinExistence type="inferred from homology"/>
<dbReference type="InterPro" id="IPR000510">
    <property type="entry name" value="Nase/OxRdtase_comp1"/>
</dbReference>
<evidence type="ECO:0000256" key="4">
    <source>
        <dbReference type="ARBA" id="ARBA00013282"/>
    </source>
</evidence>
<dbReference type="InterPro" id="IPR005975">
    <property type="entry name" value="Nase_Mo-Fe_CF"/>
</dbReference>
<dbReference type="SUPFAM" id="SSF53807">
    <property type="entry name" value="Helical backbone' metal receptor"/>
    <property type="match status" value="1"/>
</dbReference>
<organism evidence="9 10">
    <name type="scientific">Cohaesibacter marisflavi</name>
    <dbReference type="NCBI Taxonomy" id="655353"/>
    <lineage>
        <taxon>Bacteria</taxon>
        <taxon>Pseudomonadati</taxon>
        <taxon>Pseudomonadota</taxon>
        <taxon>Alphaproteobacteria</taxon>
        <taxon>Hyphomicrobiales</taxon>
        <taxon>Cohaesibacteraceae</taxon>
    </lineage>
</organism>
<comment type="function">
    <text evidence="1">This protein may play a role in the biosynthesis of the prosthetic group of nitrogenase (FeMo cofactor).</text>
</comment>
<dbReference type="NCBIfam" id="TIGR01285">
    <property type="entry name" value="nifN"/>
    <property type="match status" value="1"/>
</dbReference>
<evidence type="ECO:0000313" key="9">
    <source>
        <dbReference type="EMBL" id="SFN62456.1"/>
    </source>
</evidence>
<evidence type="ECO:0000313" key="10">
    <source>
        <dbReference type="Proteomes" id="UP000199236"/>
    </source>
</evidence>
<feature type="domain" description="Nitrogenase/oxidoreductase component 1" evidence="8">
    <location>
        <begin position="22"/>
        <end position="432"/>
    </location>
</feature>
<dbReference type="InterPro" id="IPR000318">
    <property type="entry name" value="Nase_comp1_CS"/>
</dbReference>
<dbReference type="Gene3D" id="3.40.50.1980">
    <property type="entry name" value="Nitrogenase molybdenum iron protein domain"/>
    <property type="match status" value="3"/>
</dbReference>
<dbReference type="RefSeq" id="WP_090068504.1">
    <property type="nucleotide sequence ID" value="NZ_FOVR01000001.1"/>
</dbReference>
<evidence type="ECO:0000259" key="8">
    <source>
        <dbReference type="Pfam" id="PF00148"/>
    </source>
</evidence>
<dbReference type="InterPro" id="IPR050152">
    <property type="entry name" value="ChlB/BchB/BchZ"/>
</dbReference>
<dbReference type="Pfam" id="PF00148">
    <property type="entry name" value="Oxidored_nitro"/>
    <property type="match status" value="1"/>
</dbReference>
<dbReference type="Gene3D" id="6.10.250.1090">
    <property type="match status" value="1"/>
</dbReference>
<keyword evidence="10" id="KW-1185">Reference proteome</keyword>